<reference evidence="2 3" key="1">
    <citation type="journal article" date="2015" name="BMC Genomics">
        <title>The genome of the truffle-parasite Tolypocladium ophioglossoides and the evolution of antifungal peptaibiotics.</title>
        <authorList>
            <person name="Quandt C.A."/>
            <person name="Bushley K.E."/>
            <person name="Spatafora J.W."/>
        </authorList>
    </citation>
    <scope>NUCLEOTIDE SEQUENCE [LARGE SCALE GENOMIC DNA]</scope>
    <source>
        <strain evidence="2 3">CBS 100239</strain>
    </source>
</reference>
<dbReference type="Proteomes" id="UP000036947">
    <property type="component" value="Unassembled WGS sequence"/>
</dbReference>
<evidence type="ECO:0008006" key="4">
    <source>
        <dbReference type="Google" id="ProtNLM"/>
    </source>
</evidence>
<keyword evidence="3" id="KW-1185">Reference proteome</keyword>
<evidence type="ECO:0000313" key="2">
    <source>
        <dbReference type="EMBL" id="KND87587.1"/>
    </source>
</evidence>
<accession>A0A0L0N0G6</accession>
<feature type="region of interest" description="Disordered" evidence="1">
    <location>
        <begin position="1"/>
        <end position="27"/>
    </location>
</feature>
<dbReference type="PANTHER" id="PTHR35179">
    <property type="entry name" value="PROTEIN CBG02620"/>
    <property type="match status" value="1"/>
</dbReference>
<sequence>MLYSSQKARPYKWRGNSHKSDDTPASPPPLLGPLILSLHKEDIKEAAKELSADAAIQDCRHVASYNWLDKNGSVATILLPGKNWSSLLHYQILTCFVGQPPLWTPMPGSVQLRADGGQYFRDKNAARFPKHPLELAVAACLESSPNLPTEIEVVACGSTLGNLLRFVRGQDKPFRMLVEKVGSTVFFIRRENTPTELIPNVHGYGHSFPEAFTTWEPAVRGSASHQRVIRYTFGGLTFLVRSEADGYIKDGATDSKPLSLKGTNVGGLNPTLEKPSPPASVDELAKLLSISTFTGSQKSTTQASRLRIDVGGNLINQSQLFDLKTRSIVTAGRDYLAEELPRLWVSQIPNFILAFHTRGMFRASDIQVRNVREDVRQWEVEHNDELGQLGALVRRIVNFSLSTKARNGKLELCHDAVGRLDVREQLPDAGDVLSEGLRTRWEAASDRVLDERDEAGASLFEWDDTGEKDFTACSEFCSYCGGCNTY</sequence>
<evidence type="ECO:0000313" key="3">
    <source>
        <dbReference type="Proteomes" id="UP000036947"/>
    </source>
</evidence>
<comment type="caution">
    <text evidence="2">The sequence shown here is derived from an EMBL/GenBank/DDBJ whole genome shotgun (WGS) entry which is preliminary data.</text>
</comment>
<evidence type="ECO:0000256" key="1">
    <source>
        <dbReference type="SAM" id="MobiDB-lite"/>
    </source>
</evidence>
<dbReference type="EMBL" id="LFRF01000034">
    <property type="protein sequence ID" value="KND87587.1"/>
    <property type="molecule type" value="Genomic_DNA"/>
</dbReference>
<organism evidence="2 3">
    <name type="scientific">Tolypocladium ophioglossoides (strain CBS 100239)</name>
    <name type="common">Snaketongue truffleclub</name>
    <name type="synonym">Elaphocordyceps ophioglossoides</name>
    <dbReference type="NCBI Taxonomy" id="1163406"/>
    <lineage>
        <taxon>Eukaryota</taxon>
        <taxon>Fungi</taxon>
        <taxon>Dikarya</taxon>
        <taxon>Ascomycota</taxon>
        <taxon>Pezizomycotina</taxon>
        <taxon>Sordariomycetes</taxon>
        <taxon>Hypocreomycetidae</taxon>
        <taxon>Hypocreales</taxon>
        <taxon>Ophiocordycipitaceae</taxon>
        <taxon>Tolypocladium</taxon>
    </lineage>
</organism>
<dbReference type="PANTHER" id="PTHR35179:SF2">
    <property type="entry name" value="START DOMAIN-CONTAINING PROTEIN"/>
    <property type="match status" value="1"/>
</dbReference>
<dbReference type="AlphaFoldDB" id="A0A0L0N0G6"/>
<protein>
    <recommendedName>
        <fullName evidence="4">Geranylgeranyl pyrophosphate synthetase</fullName>
    </recommendedName>
</protein>
<dbReference type="OrthoDB" id="5393654at2759"/>
<gene>
    <name evidence="2" type="ORF">TOPH_07771</name>
</gene>
<dbReference type="STRING" id="1163406.A0A0L0N0G6"/>
<proteinExistence type="predicted"/>
<name>A0A0L0N0G6_TOLOC</name>